<evidence type="ECO:0000259" key="3">
    <source>
        <dbReference type="Pfam" id="PF08458"/>
    </source>
</evidence>
<sequence length="279" mass="30882">MRESLAKVRNSFKPIKKWLEDKIQKRKEEGRLKRAAVHGAVSIAGVAAALAAIAAEKSETSKDYDKESAVASAAALVASQCAETALEMGATRDQLGRVIASARTAATAADILTLTAAAATSIRGADALKARRQCVNRNKGTSRPTVLSIKETEDDDDDDFDFEHGRFHISKGVQINIETSNGELLERWVSIDLNSKAEVIVRMRRSRTFSTTKECVVMDLHVELYSDPEDKHTTCYLIVLTTNRGMMKLDMSKDYASYKMWVSTIKRMLMISMSMAVHF</sequence>
<dbReference type="Gramene" id="Kaladp0081s0100.1.v1.1">
    <property type="protein sequence ID" value="Kaladp0081s0100.1.v1.1"/>
    <property type="gene ID" value="Kaladp0081s0100.v1.1"/>
</dbReference>
<dbReference type="AlphaFoldDB" id="A0A7N1A4G5"/>
<proteinExistence type="predicted"/>
<evidence type="ECO:0000256" key="1">
    <source>
        <dbReference type="SAM" id="Phobius"/>
    </source>
</evidence>
<feature type="domain" description="Pleckstrin-like plant" evidence="3">
    <location>
        <begin position="178"/>
        <end position="271"/>
    </location>
</feature>
<feature type="domain" description="VAN3-binding protein-like auxin canalisation" evidence="2">
    <location>
        <begin position="9"/>
        <end position="139"/>
    </location>
</feature>
<evidence type="ECO:0000313" key="4">
    <source>
        <dbReference type="EnsemblPlants" id="Kaladp0081s0100.1.v1.1"/>
    </source>
</evidence>
<keyword evidence="5" id="KW-1185">Reference proteome</keyword>
<feature type="transmembrane region" description="Helical" evidence="1">
    <location>
        <begin position="35"/>
        <end position="55"/>
    </location>
</feature>
<evidence type="ECO:0000313" key="5">
    <source>
        <dbReference type="Proteomes" id="UP000594263"/>
    </source>
</evidence>
<dbReference type="InterPro" id="IPR013666">
    <property type="entry name" value="PH_pln"/>
</dbReference>
<organism evidence="4 5">
    <name type="scientific">Kalanchoe fedtschenkoi</name>
    <name type="common">Lavender scallops</name>
    <name type="synonym">South American air plant</name>
    <dbReference type="NCBI Taxonomy" id="63787"/>
    <lineage>
        <taxon>Eukaryota</taxon>
        <taxon>Viridiplantae</taxon>
        <taxon>Streptophyta</taxon>
        <taxon>Embryophyta</taxon>
        <taxon>Tracheophyta</taxon>
        <taxon>Spermatophyta</taxon>
        <taxon>Magnoliopsida</taxon>
        <taxon>eudicotyledons</taxon>
        <taxon>Gunneridae</taxon>
        <taxon>Pentapetalae</taxon>
        <taxon>Saxifragales</taxon>
        <taxon>Crassulaceae</taxon>
        <taxon>Kalanchoe</taxon>
    </lineage>
</organism>
<keyword evidence="1" id="KW-1133">Transmembrane helix</keyword>
<dbReference type="InterPro" id="IPR008546">
    <property type="entry name" value="VAN3-bd-like_auxin_canal"/>
</dbReference>
<keyword evidence="1" id="KW-0812">Transmembrane</keyword>
<dbReference type="Pfam" id="PF05703">
    <property type="entry name" value="Auxin_canalis"/>
    <property type="match status" value="1"/>
</dbReference>
<dbReference type="InterPro" id="IPR040269">
    <property type="entry name" value="VAB"/>
</dbReference>
<reference evidence="4" key="1">
    <citation type="submission" date="2021-01" db="UniProtKB">
        <authorList>
            <consortium name="EnsemblPlants"/>
        </authorList>
    </citation>
    <scope>IDENTIFICATION</scope>
</reference>
<name>A0A7N1A4G5_KALFE</name>
<dbReference type="EnsemblPlants" id="Kaladp0081s0100.1.v1.1">
    <property type="protein sequence ID" value="Kaladp0081s0100.1.v1.1"/>
    <property type="gene ID" value="Kaladp0081s0100.v1.1"/>
</dbReference>
<evidence type="ECO:0000259" key="2">
    <source>
        <dbReference type="Pfam" id="PF05703"/>
    </source>
</evidence>
<dbReference type="Proteomes" id="UP000594263">
    <property type="component" value="Unplaced"/>
</dbReference>
<accession>A0A7N1A4G5</accession>
<keyword evidence="1" id="KW-0472">Membrane</keyword>
<dbReference type="OMA" id="SEACHET"/>
<dbReference type="Pfam" id="PF08458">
    <property type="entry name" value="PH_2"/>
    <property type="match status" value="1"/>
</dbReference>
<dbReference type="PANTHER" id="PTHR31351">
    <property type="entry name" value="EXPRESSED PROTEIN"/>
    <property type="match status" value="1"/>
</dbReference>
<protein>
    <submittedName>
        <fullName evidence="4">Uncharacterized protein</fullName>
    </submittedName>
</protein>
<dbReference type="PANTHER" id="PTHR31351:SF25">
    <property type="entry name" value="AUXIN CANALIZATION PROTEIN (DUF828)"/>
    <property type="match status" value="1"/>
</dbReference>